<evidence type="ECO:0000256" key="1">
    <source>
        <dbReference type="SAM" id="SignalP"/>
    </source>
</evidence>
<accession>A0AAW1S1B6</accession>
<reference evidence="2 3" key="1">
    <citation type="journal article" date="2024" name="Nat. Commun.">
        <title>Phylogenomics reveals the evolutionary origins of lichenization in chlorophyte algae.</title>
        <authorList>
            <person name="Puginier C."/>
            <person name="Libourel C."/>
            <person name="Otte J."/>
            <person name="Skaloud P."/>
            <person name="Haon M."/>
            <person name="Grisel S."/>
            <person name="Petersen M."/>
            <person name="Berrin J.G."/>
            <person name="Delaux P.M."/>
            <person name="Dal Grande F."/>
            <person name="Keller J."/>
        </authorList>
    </citation>
    <scope>NUCLEOTIDE SEQUENCE [LARGE SCALE GENOMIC DNA]</scope>
    <source>
        <strain evidence="2 3">SAG 245.80</strain>
    </source>
</reference>
<comment type="caution">
    <text evidence="2">The sequence shown here is derived from an EMBL/GenBank/DDBJ whole genome shotgun (WGS) entry which is preliminary data.</text>
</comment>
<dbReference type="EMBL" id="JALJOU010000014">
    <property type="protein sequence ID" value="KAK9839862.1"/>
    <property type="molecule type" value="Genomic_DNA"/>
</dbReference>
<protein>
    <recommendedName>
        <fullName evidence="4">Glycosyltransferase family 61 protein</fullName>
    </recommendedName>
</protein>
<dbReference type="PANTHER" id="PTHR20961:SF38">
    <property type="entry name" value="PROTEIN O-LINKED-MANNOSE BETA-1,4-N-ACETYLGLUCOSAMINYLTRANSFERASE 2"/>
    <property type="match status" value="1"/>
</dbReference>
<keyword evidence="3" id="KW-1185">Reference proteome</keyword>
<dbReference type="AlphaFoldDB" id="A0AAW1S1B6"/>
<dbReference type="PANTHER" id="PTHR20961">
    <property type="entry name" value="GLYCOSYLTRANSFERASE"/>
    <property type="match status" value="1"/>
</dbReference>
<feature type="chain" id="PRO_5043710552" description="Glycosyltransferase family 61 protein" evidence="1">
    <location>
        <begin position="27"/>
        <end position="464"/>
    </location>
</feature>
<dbReference type="Proteomes" id="UP001445335">
    <property type="component" value="Unassembled WGS sequence"/>
</dbReference>
<keyword evidence="1" id="KW-0732">Signal</keyword>
<organism evidence="2 3">
    <name type="scientific">Elliptochloris bilobata</name>
    <dbReference type="NCBI Taxonomy" id="381761"/>
    <lineage>
        <taxon>Eukaryota</taxon>
        <taxon>Viridiplantae</taxon>
        <taxon>Chlorophyta</taxon>
        <taxon>core chlorophytes</taxon>
        <taxon>Trebouxiophyceae</taxon>
        <taxon>Trebouxiophyceae incertae sedis</taxon>
        <taxon>Elliptochloris clade</taxon>
        <taxon>Elliptochloris</taxon>
    </lineage>
</organism>
<evidence type="ECO:0008006" key="4">
    <source>
        <dbReference type="Google" id="ProtNLM"/>
    </source>
</evidence>
<dbReference type="InterPro" id="IPR007657">
    <property type="entry name" value="Glycosyltransferase_61"/>
</dbReference>
<proteinExistence type="predicted"/>
<sequence>MLALRRSTASFLTLILWITGLNEVAAALSAPGWFYEDLGEHAQNITFSTSTSTEDYTLYRALWWHSSRFYGLTDATSGASGTVKTDFSYNIELTALPTRDAREFCHNIKAGWVPGVSLVIDMPFPSYPDNFGHWAEALLPVYNVLSQEGWKQSLPHGVEPVLDAIVLVNTQREQLSGLAWVWEVLKLAVAGSVRPPRQLPPVLFYDELNAVSGDAWLGFQVALVAADRYARSDGRGGFASEELGRRFRTAAYSAAGLPLPATAPRTITLLTAVDAEEVTNGEELAAAMVDVGANLDLAVRPYTATPRAPLASYVATMARTGVLVSRHGPMLANAAFLPPGAVVVELLPYNWEWQGISRAYVNLTRTLGDVHHFAWRAGSPRWAVFGEGEERYATWTAQECSSRECLDVNARAGMIADAATIQELLYEVLPPVLKGGPGASVAALARPWPTLEKPSGGTGLWWDK</sequence>
<gene>
    <name evidence="2" type="ORF">WJX81_007155</name>
</gene>
<evidence type="ECO:0000313" key="3">
    <source>
        <dbReference type="Proteomes" id="UP001445335"/>
    </source>
</evidence>
<name>A0AAW1S1B6_9CHLO</name>
<feature type="signal peptide" evidence="1">
    <location>
        <begin position="1"/>
        <end position="26"/>
    </location>
</feature>
<evidence type="ECO:0000313" key="2">
    <source>
        <dbReference type="EMBL" id="KAK9839862.1"/>
    </source>
</evidence>
<dbReference type="GO" id="GO:0016757">
    <property type="term" value="F:glycosyltransferase activity"/>
    <property type="evidence" value="ECO:0007669"/>
    <property type="project" value="InterPro"/>
</dbReference>